<evidence type="ECO:0000313" key="5">
    <source>
        <dbReference type="EMBL" id="ODN73366.1"/>
    </source>
</evidence>
<proteinExistence type="predicted"/>
<dbReference type="RefSeq" id="XP_018989278.1">
    <property type="nucleotide sequence ID" value="XM_019142707.1"/>
</dbReference>
<dbReference type="PANTHER" id="PTHR35185">
    <property type="entry name" value="SERINE/THREONINE-RICH PROTEIN ADG2-RELATED"/>
    <property type="match status" value="1"/>
</dbReference>
<protein>
    <recommendedName>
        <fullName evidence="4">Yeast cell wall synthesis Kre9/Knh1-like N-terminal domain-containing protein</fullName>
    </recommendedName>
</protein>
<evidence type="ECO:0000256" key="3">
    <source>
        <dbReference type="SAM" id="SignalP"/>
    </source>
</evidence>
<dbReference type="AlphaFoldDB" id="A0A1E3HC68"/>
<feature type="domain" description="Yeast cell wall synthesis Kre9/Knh1-like N-terminal" evidence="4">
    <location>
        <begin position="23"/>
        <end position="109"/>
    </location>
</feature>
<reference evidence="5 6" key="1">
    <citation type="submission" date="2016-06" db="EMBL/GenBank/DDBJ databases">
        <title>Evolution of pathogenesis and genome organization in the Tremellales.</title>
        <authorList>
            <person name="Cuomo C."/>
            <person name="Litvintseva A."/>
            <person name="Heitman J."/>
            <person name="Chen Y."/>
            <person name="Sun S."/>
            <person name="Springer D."/>
            <person name="Dromer F."/>
            <person name="Young S."/>
            <person name="Zeng Q."/>
            <person name="Chapman S."/>
            <person name="Gujja S."/>
            <person name="Saif S."/>
            <person name="Birren B."/>
        </authorList>
    </citation>
    <scope>NUCLEOTIDE SEQUENCE [LARGE SCALE GENOMIC DNA]</scope>
    <source>
        <strain evidence="5 6">CBS 6039</strain>
    </source>
</reference>
<evidence type="ECO:0000259" key="4">
    <source>
        <dbReference type="Pfam" id="PF10342"/>
    </source>
</evidence>
<dbReference type="InterPro" id="IPR052479">
    <property type="entry name" value="GPI-anchor_Adhesion_Reg"/>
</dbReference>
<dbReference type="GeneID" id="30159214"/>
<sequence length="176" mass="17795">MRSFVALTLAAAAVVQAIQITAPSNSSGWSTSGAQEIKWNSVSTDPSNFTITISLPESSDRSDITKENIQTSEGSWQYTPDSALEAGDGYRVSFVYDGAILAQSEQFSVTDGTSSLSATSSSSSSSTSASGTTTVSETGSTTASSSASATASDSAADRVTVGGGLLMLAGAFAMLI</sequence>
<keyword evidence="1 3" id="KW-0732">Signal</keyword>
<feature type="compositionally biased region" description="Polar residues" evidence="2">
    <location>
        <begin position="67"/>
        <end position="80"/>
    </location>
</feature>
<comment type="caution">
    <text evidence="5">The sequence shown here is derived from an EMBL/GenBank/DDBJ whole genome shotgun (WGS) entry which is preliminary data.</text>
</comment>
<dbReference type="Pfam" id="PF10342">
    <property type="entry name" value="Kre9_KNH"/>
    <property type="match status" value="1"/>
</dbReference>
<feature type="region of interest" description="Disordered" evidence="2">
    <location>
        <begin position="112"/>
        <end position="153"/>
    </location>
</feature>
<accession>A0A1E3HC68</accession>
<feature type="signal peptide" evidence="3">
    <location>
        <begin position="1"/>
        <end position="17"/>
    </location>
</feature>
<gene>
    <name evidence="5" type="ORF">L202_07905</name>
</gene>
<organism evidence="5 6">
    <name type="scientific">Cryptococcus amylolentus CBS 6039</name>
    <dbReference type="NCBI Taxonomy" id="1295533"/>
    <lineage>
        <taxon>Eukaryota</taxon>
        <taxon>Fungi</taxon>
        <taxon>Dikarya</taxon>
        <taxon>Basidiomycota</taxon>
        <taxon>Agaricomycotina</taxon>
        <taxon>Tremellomycetes</taxon>
        <taxon>Tremellales</taxon>
        <taxon>Cryptococcaceae</taxon>
        <taxon>Cryptococcus</taxon>
    </lineage>
</organism>
<keyword evidence="6" id="KW-1185">Reference proteome</keyword>
<dbReference type="OrthoDB" id="5316007at2759"/>
<name>A0A1E3HC68_9TREE</name>
<evidence type="ECO:0000256" key="1">
    <source>
        <dbReference type="ARBA" id="ARBA00022729"/>
    </source>
</evidence>
<dbReference type="Proteomes" id="UP000094065">
    <property type="component" value="Unassembled WGS sequence"/>
</dbReference>
<feature type="chain" id="PRO_5009129110" description="Yeast cell wall synthesis Kre9/Knh1-like N-terminal domain-containing protein" evidence="3">
    <location>
        <begin position="18"/>
        <end position="176"/>
    </location>
</feature>
<dbReference type="STRING" id="1295533.A0A1E3HC68"/>
<feature type="region of interest" description="Disordered" evidence="2">
    <location>
        <begin position="60"/>
        <end position="80"/>
    </location>
</feature>
<dbReference type="PANTHER" id="PTHR35185:SF1">
    <property type="entry name" value="UPF0619 GPI-ANCHORED MEMBRANE PROTEIN C1322.10"/>
    <property type="match status" value="1"/>
</dbReference>
<evidence type="ECO:0000256" key="2">
    <source>
        <dbReference type="SAM" id="MobiDB-lite"/>
    </source>
</evidence>
<dbReference type="InterPro" id="IPR018466">
    <property type="entry name" value="Kre9/Knh1-like_N"/>
</dbReference>
<evidence type="ECO:0000313" key="6">
    <source>
        <dbReference type="Proteomes" id="UP000094065"/>
    </source>
</evidence>
<dbReference type="EMBL" id="AWGJ01000013">
    <property type="protein sequence ID" value="ODN73366.1"/>
    <property type="molecule type" value="Genomic_DNA"/>
</dbReference>